<gene>
    <name evidence="1" type="ORF">SMSP2_00868</name>
</gene>
<protein>
    <submittedName>
        <fullName evidence="1">Uncharacterized protein</fullName>
    </submittedName>
</protein>
<evidence type="ECO:0000313" key="2">
    <source>
        <dbReference type="Proteomes" id="UP000188181"/>
    </source>
</evidence>
<evidence type="ECO:0000313" key="1">
    <source>
        <dbReference type="EMBL" id="AQQ70516.1"/>
    </source>
</evidence>
<dbReference type="AlphaFoldDB" id="A0A1Q2MCT4"/>
<reference evidence="2" key="1">
    <citation type="submission" date="2017-02" db="EMBL/GenBank/DDBJ databases">
        <title>Comparative genomics and description of representatives of a novel lineage of planctomycetes thriving in anoxic sediments.</title>
        <authorList>
            <person name="Spring S."/>
            <person name="Bunk B."/>
            <person name="Sproer C."/>
        </authorList>
    </citation>
    <scope>NUCLEOTIDE SEQUENCE [LARGE SCALE GENOMIC DNA]</scope>
    <source>
        <strain evidence="2">SM-Chi-D1</strain>
    </source>
</reference>
<dbReference type="InterPro" id="IPR012341">
    <property type="entry name" value="6hp_glycosidase-like_sf"/>
</dbReference>
<sequence>MEHNFNKTELPSNPSPPDLAAVRDDYKIIISRALEAVLDRYEDNDNYPWVDTKLDILTGRDFPDDDIIRGKHTVYGWIQGRALESIAEHAKWLKNNTISCRPLIERCTKVVKKLSDRLIRTRKLNGGHCYFFMDEAGKACSFDKDKRVYVNLTPDSPYNYSDIFCSKGLYAAACYLNDQSAQMQAKNYCIEVIDALLSGCFRSDQHRFEGDLCLPVNDNDKISHGPVSIAIGIANVLFEDNKDIDTARIAVSLIEHTLSNYVNLGQWNYLQEYDFVEFIDADYQPFNNCGSIFSDPGHALEFAGLSLKFTEMARKVESVNKSFYKRLNYYREIMPEILFRNFENGFNPEAEGICKLWDLTNSRPANPDMPWWSLPETMRTAIYSVLTSSKDNFQNQALEIYSLCHNAFINHYLKPELNFFCLQTRGTDKKPKEVIPATPDADPCYHTGLCILDCIRCVDKLAGQRQLASSACE</sequence>
<proteinExistence type="predicted"/>
<dbReference type="Gene3D" id="1.50.10.10">
    <property type="match status" value="1"/>
</dbReference>
<dbReference type="Proteomes" id="UP000188181">
    <property type="component" value="Chromosome"/>
</dbReference>
<dbReference type="RefSeq" id="WP_146682775.1">
    <property type="nucleotide sequence ID" value="NZ_CP019646.1"/>
</dbReference>
<dbReference type="STRING" id="1851148.SMSP2_00868"/>
<dbReference type="SUPFAM" id="SSF48208">
    <property type="entry name" value="Six-hairpin glycosidases"/>
    <property type="match status" value="1"/>
</dbReference>
<name>A0A1Q2MCT4_9BACT</name>
<accession>A0A1Q2MCT4</accession>
<dbReference type="EMBL" id="CP019646">
    <property type="protein sequence ID" value="AQQ70516.1"/>
    <property type="molecule type" value="Genomic_DNA"/>
</dbReference>
<dbReference type="InterPro" id="IPR008928">
    <property type="entry name" value="6-hairpin_glycosidase_sf"/>
</dbReference>
<dbReference type="OrthoDB" id="5141876at2"/>
<dbReference type="KEGG" id="pbas:SMSP2_00868"/>
<organism evidence="1 2">
    <name type="scientific">Limihaloglobus sulfuriphilus</name>
    <dbReference type="NCBI Taxonomy" id="1851148"/>
    <lineage>
        <taxon>Bacteria</taxon>
        <taxon>Pseudomonadati</taxon>
        <taxon>Planctomycetota</taxon>
        <taxon>Phycisphaerae</taxon>
        <taxon>Sedimentisphaerales</taxon>
        <taxon>Sedimentisphaeraceae</taxon>
        <taxon>Limihaloglobus</taxon>
    </lineage>
</organism>
<dbReference type="GO" id="GO:0005975">
    <property type="term" value="P:carbohydrate metabolic process"/>
    <property type="evidence" value="ECO:0007669"/>
    <property type="project" value="InterPro"/>
</dbReference>
<keyword evidence="2" id="KW-1185">Reference proteome</keyword>